<dbReference type="PANTHER" id="PTHR43585">
    <property type="entry name" value="FUMIPYRROLE BIOSYNTHESIS PROTEIN C"/>
    <property type="match status" value="1"/>
</dbReference>
<evidence type="ECO:0000256" key="4">
    <source>
        <dbReference type="PROSITE-ProRule" id="PRU00409"/>
    </source>
</evidence>
<keyword evidence="1" id="KW-0436">Ligase</keyword>
<dbReference type="SUPFAM" id="SSF56059">
    <property type="entry name" value="Glutathione synthetase ATP-binding domain-like"/>
    <property type="match status" value="1"/>
</dbReference>
<evidence type="ECO:0000256" key="3">
    <source>
        <dbReference type="ARBA" id="ARBA00022840"/>
    </source>
</evidence>
<comment type="caution">
    <text evidence="6">The sequence shown here is derived from an EMBL/GenBank/DDBJ whole genome shotgun (WGS) entry which is preliminary data.</text>
</comment>
<evidence type="ECO:0000313" key="7">
    <source>
        <dbReference type="Proteomes" id="UP000316639"/>
    </source>
</evidence>
<dbReference type="Proteomes" id="UP000316639">
    <property type="component" value="Unassembled WGS sequence"/>
</dbReference>
<dbReference type="GO" id="GO:0046872">
    <property type="term" value="F:metal ion binding"/>
    <property type="evidence" value="ECO:0007669"/>
    <property type="project" value="InterPro"/>
</dbReference>
<keyword evidence="7" id="KW-1185">Reference proteome</keyword>
<dbReference type="GO" id="GO:0005524">
    <property type="term" value="F:ATP binding"/>
    <property type="evidence" value="ECO:0007669"/>
    <property type="project" value="UniProtKB-UniRule"/>
</dbReference>
<reference evidence="6 7" key="1">
    <citation type="submission" date="2019-07" db="EMBL/GenBank/DDBJ databases">
        <title>Lentzea xizangensis sp. nov., isolated from Qinghai-Tibetan Plateau Soils.</title>
        <authorList>
            <person name="Huang J."/>
        </authorList>
    </citation>
    <scope>NUCLEOTIDE SEQUENCE [LARGE SCALE GENOMIC DNA]</scope>
    <source>
        <strain evidence="6 7">FXJ1.1311</strain>
    </source>
</reference>
<protein>
    <recommendedName>
        <fullName evidence="5">ATP-grasp domain-containing protein</fullName>
    </recommendedName>
</protein>
<evidence type="ECO:0000313" key="6">
    <source>
        <dbReference type="EMBL" id="TWP50274.1"/>
    </source>
</evidence>
<name>A0A563ET11_9PSEU</name>
<gene>
    <name evidence="6" type="ORF">FKR81_21465</name>
</gene>
<organism evidence="6 7">
    <name type="scientific">Lentzea tibetensis</name>
    <dbReference type="NCBI Taxonomy" id="2591470"/>
    <lineage>
        <taxon>Bacteria</taxon>
        <taxon>Bacillati</taxon>
        <taxon>Actinomycetota</taxon>
        <taxon>Actinomycetes</taxon>
        <taxon>Pseudonocardiales</taxon>
        <taxon>Pseudonocardiaceae</taxon>
        <taxon>Lentzea</taxon>
    </lineage>
</organism>
<proteinExistence type="predicted"/>
<keyword evidence="2 4" id="KW-0547">Nucleotide-binding</keyword>
<keyword evidence="3 4" id="KW-0067">ATP-binding</keyword>
<evidence type="ECO:0000256" key="1">
    <source>
        <dbReference type="ARBA" id="ARBA00022598"/>
    </source>
</evidence>
<dbReference type="PANTHER" id="PTHR43585:SF2">
    <property type="entry name" value="ATP-GRASP ENZYME FSQD"/>
    <property type="match status" value="1"/>
</dbReference>
<evidence type="ECO:0000259" key="5">
    <source>
        <dbReference type="PROSITE" id="PS50975"/>
    </source>
</evidence>
<dbReference type="InterPro" id="IPR052032">
    <property type="entry name" value="ATP-dep_AA_Ligase"/>
</dbReference>
<accession>A0A563ET11</accession>
<feature type="domain" description="ATP-grasp" evidence="5">
    <location>
        <begin position="120"/>
        <end position="318"/>
    </location>
</feature>
<dbReference type="NCBIfam" id="NF005543">
    <property type="entry name" value="PRK07206.1"/>
    <property type="match status" value="1"/>
</dbReference>
<dbReference type="GO" id="GO:0016874">
    <property type="term" value="F:ligase activity"/>
    <property type="evidence" value="ECO:0007669"/>
    <property type="project" value="UniProtKB-KW"/>
</dbReference>
<evidence type="ECO:0000256" key="2">
    <source>
        <dbReference type="ARBA" id="ARBA00022741"/>
    </source>
</evidence>
<sequence>MLYQGYNERAVAVVDALSSGHLYGPAFRARGVRVVHVRNHEANCGPQVGTFHGGDFVAALDYRGDVAATAAELAELGVRHVLAGTESGGDVADLLAVRLGLATANQDGFASARRDKRVMHQAVHQAGVPVPWQRHLGPDGGVVWETGGPLPGRVVVKPPASTGTDGVLVCSGDAETDAAVRDVLRASNAYGQRNDGAVVQEYLTGTEYMVNTVTVAGRHAVVEVWRSDKKVVDGRPIYDRQVLESPDDPAAVRIIGYVSRVLDALGVRWGAAHTELIDGAAGPLLLETGTRLPGGSDPSLALAALGTSHVDEVVESYLAPDTVAARGPVRPLRKRAWGVSLISPVTGNLRRPVDLRPIRALPSFHGMRVALGAGQRLTRTVDMFTKPGGLYLCHEDERQLSEDYAAVREWERVELPGAVDAA</sequence>
<dbReference type="PROSITE" id="PS50975">
    <property type="entry name" value="ATP_GRASP"/>
    <property type="match status" value="1"/>
</dbReference>
<dbReference type="EMBL" id="VOBR01000013">
    <property type="protein sequence ID" value="TWP50274.1"/>
    <property type="molecule type" value="Genomic_DNA"/>
</dbReference>
<dbReference type="OrthoDB" id="24041at2"/>
<dbReference type="Gene3D" id="3.30.470.20">
    <property type="entry name" value="ATP-grasp fold, B domain"/>
    <property type="match status" value="1"/>
</dbReference>
<dbReference type="AlphaFoldDB" id="A0A563ET11"/>
<dbReference type="RefSeq" id="WP_146353897.1">
    <property type="nucleotide sequence ID" value="NZ_VOBR01000013.1"/>
</dbReference>
<dbReference type="InterPro" id="IPR011761">
    <property type="entry name" value="ATP-grasp"/>
</dbReference>